<evidence type="ECO:0000256" key="4">
    <source>
        <dbReference type="ARBA" id="ARBA00022490"/>
    </source>
</evidence>
<keyword evidence="16" id="KW-1185">Reference proteome</keyword>
<feature type="binding site" evidence="12">
    <location>
        <position position="23"/>
    </location>
    <ligand>
        <name>[4Fe-4S] cluster</name>
        <dbReference type="ChEBI" id="CHEBI:49883"/>
    </ligand>
</feature>
<evidence type="ECO:0000259" key="14">
    <source>
        <dbReference type="PROSITE" id="PS51674"/>
    </source>
</evidence>
<evidence type="ECO:0000256" key="1">
    <source>
        <dbReference type="ARBA" id="ARBA00004496"/>
    </source>
</evidence>
<feature type="binding site" evidence="12">
    <location>
        <position position="56"/>
    </location>
    <ligand>
        <name>[4Fe-4S] cluster</name>
        <dbReference type="ChEBI" id="CHEBI:49883"/>
    </ligand>
</feature>
<comment type="subcellular location">
    <subcellularLocation>
        <location evidence="1 12">Cytoplasm</location>
    </subcellularLocation>
</comment>
<feature type="domain" description="4Fe-4S Wbl-type" evidence="14">
    <location>
        <begin position="22"/>
        <end position="86"/>
    </location>
</feature>
<keyword evidence="6 12" id="KW-0408">Iron</keyword>
<evidence type="ECO:0000256" key="8">
    <source>
        <dbReference type="ARBA" id="ARBA00023015"/>
    </source>
</evidence>
<dbReference type="GO" id="GO:0047134">
    <property type="term" value="F:protein-disulfide reductase [NAD(P)H] activity"/>
    <property type="evidence" value="ECO:0007669"/>
    <property type="project" value="TreeGrafter"/>
</dbReference>
<dbReference type="InterPro" id="IPR003482">
    <property type="entry name" value="Whib"/>
</dbReference>
<dbReference type="GO" id="GO:0005737">
    <property type="term" value="C:cytoplasm"/>
    <property type="evidence" value="ECO:0007669"/>
    <property type="project" value="UniProtKB-SubCell"/>
</dbReference>
<feature type="binding site" evidence="12">
    <location>
        <position position="62"/>
    </location>
    <ligand>
        <name>[4Fe-4S] cluster</name>
        <dbReference type="ChEBI" id="CHEBI:49883"/>
    </ligand>
</feature>
<dbReference type="EMBL" id="CP021354">
    <property type="protein sequence ID" value="AWK75434.1"/>
    <property type="molecule type" value="Genomic_DNA"/>
</dbReference>
<dbReference type="GO" id="GO:0051539">
    <property type="term" value="F:4 iron, 4 sulfur cluster binding"/>
    <property type="evidence" value="ECO:0007669"/>
    <property type="project" value="UniProtKB-UniRule"/>
</dbReference>
<evidence type="ECO:0000313" key="15">
    <source>
        <dbReference type="EMBL" id="AWK75434.1"/>
    </source>
</evidence>
<evidence type="ECO:0000256" key="7">
    <source>
        <dbReference type="ARBA" id="ARBA00023014"/>
    </source>
</evidence>
<dbReference type="GO" id="GO:0035731">
    <property type="term" value="F:dinitrosyl-iron complex binding"/>
    <property type="evidence" value="ECO:0007669"/>
    <property type="project" value="UniProtKB-UniRule"/>
</dbReference>
<evidence type="ECO:0000256" key="12">
    <source>
        <dbReference type="HAMAP-Rule" id="MF_01479"/>
    </source>
</evidence>
<dbReference type="Proteomes" id="UP000245711">
    <property type="component" value="Chromosome"/>
</dbReference>
<feature type="compositionally biased region" description="Polar residues" evidence="13">
    <location>
        <begin position="107"/>
        <end position="116"/>
    </location>
</feature>
<keyword evidence="3 12" id="KW-0004">4Fe-4S</keyword>
<protein>
    <recommendedName>
        <fullName evidence="12">Transcriptional regulator WhiB</fullName>
    </recommendedName>
</protein>
<dbReference type="AlphaFoldDB" id="A0A2S2C3R0"/>
<feature type="binding site" evidence="12">
    <location>
        <position position="53"/>
    </location>
    <ligand>
        <name>[4Fe-4S] cluster</name>
        <dbReference type="ChEBI" id="CHEBI:49883"/>
    </ligand>
</feature>
<dbReference type="GO" id="GO:0045892">
    <property type="term" value="P:negative regulation of DNA-templated transcription"/>
    <property type="evidence" value="ECO:0007669"/>
    <property type="project" value="TreeGrafter"/>
</dbReference>
<organism evidence="15 16">
    <name type="scientific">Rhodococcus oxybenzonivorans</name>
    <dbReference type="NCBI Taxonomy" id="1990687"/>
    <lineage>
        <taxon>Bacteria</taxon>
        <taxon>Bacillati</taxon>
        <taxon>Actinomycetota</taxon>
        <taxon>Actinomycetes</taxon>
        <taxon>Mycobacteriales</taxon>
        <taxon>Nocardiaceae</taxon>
        <taxon>Rhodococcus</taxon>
    </lineage>
</organism>
<comment type="PTM">
    <text evidence="12">Upon Fe-S cluster removal intramolecular disulfide bonds are formed.</text>
</comment>
<evidence type="ECO:0000256" key="5">
    <source>
        <dbReference type="ARBA" id="ARBA00022723"/>
    </source>
</evidence>
<comment type="cofactor">
    <cofactor evidence="12">
        <name>[4Fe-4S] cluster</name>
        <dbReference type="ChEBI" id="CHEBI:49883"/>
    </cofactor>
    <text evidence="12">Binds 1 [4Fe-4S] cluster per subunit. Following nitrosylation of the [4Fe-4S] cluster binds 1 [4Fe-8(NO)] cluster per subunit.</text>
</comment>
<dbReference type="HAMAP" id="MF_01479">
    <property type="entry name" value="WhiB"/>
    <property type="match status" value="1"/>
</dbReference>
<evidence type="ECO:0000256" key="2">
    <source>
        <dbReference type="ARBA" id="ARBA00006597"/>
    </source>
</evidence>
<dbReference type="GO" id="GO:0046872">
    <property type="term" value="F:metal ion binding"/>
    <property type="evidence" value="ECO:0007669"/>
    <property type="project" value="UniProtKB-KW"/>
</dbReference>
<sequence>MSAATREEIATLVPGDWQLRAACRGADPAVFYSPDGERGSARVRREARARQICRPCPVLAPCRDHALAAGETYGVWGGLTEADRRKPAHRLRRGEPTTRLDPFASGRSHSSNVDSP</sequence>
<evidence type="ECO:0000256" key="6">
    <source>
        <dbReference type="ARBA" id="ARBA00023004"/>
    </source>
</evidence>
<comment type="similarity">
    <text evidence="2 12">Belongs to the WhiB family.</text>
</comment>
<feature type="region of interest" description="Disordered" evidence="13">
    <location>
        <begin position="79"/>
        <end position="116"/>
    </location>
</feature>
<dbReference type="PANTHER" id="PTHR38839:SF5">
    <property type="entry name" value="TRANSCRIPTIONAL REGULATOR WHID"/>
    <property type="match status" value="1"/>
</dbReference>
<comment type="function">
    <text evidence="12">Acts as a transcriptional regulator. Probably redox-responsive. The apo- but not holo-form probably binds DNA.</text>
</comment>
<dbReference type="PROSITE" id="PS51674">
    <property type="entry name" value="4FE4S_WBL"/>
    <property type="match status" value="1"/>
</dbReference>
<evidence type="ECO:0000256" key="9">
    <source>
        <dbReference type="ARBA" id="ARBA00023125"/>
    </source>
</evidence>
<proteinExistence type="inferred from homology"/>
<keyword evidence="5 12" id="KW-0479">Metal-binding</keyword>
<keyword evidence="11 12" id="KW-0804">Transcription</keyword>
<evidence type="ECO:0000256" key="13">
    <source>
        <dbReference type="SAM" id="MobiDB-lite"/>
    </source>
</evidence>
<dbReference type="OrthoDB" id="4484188at2"/>
<dbReference type="GO" id="GO:0045454">
    <property type="term" value="P:cell redox homeostasis"/>
    <property type="evidence" value="ECO:0007669"/>
    <property type="project" value="TreeGrafter"/>
</dbReference>
<evidence type="ECO:0000313" key="16">
    <source>
        <dbReference type="Proteomes" id="UP000245711"/>
    </source>
</evidence>
<dbReference type="KEGG" id="roz:CBI38_09325"/>
<keyword evidence="10 12" id="KW-1015">Disulfide bond</keyword>
<reference evidence="15 16" key="1">
    <citation type="submission" date="2017-05" db="EMBL/GenBank/DDBJ databases">
        <title>Isolation of Rhodococcus sp. S2-17 biodegrading of BP-3.</title>
        <authorList>
            <person name="Lee Y."/>
            <person name="Kim K.H."/>
            <person name="Chun B.H."/>
            <person name="Jung H.S."/>
            <person name="Jeon C.O."/>
        </authorList>
    </citation>
    <scope>NUCLEOTIDE SEQUENCE [LARGE SCALE GENOMIC DNA]</scope>
    <source>
        <strain evidence="15 16">S2-17</strain>
    </source>
</reference>
<dbReference type="PANTHER" id="PTHR38839">
    <property type="entry name" value="TRANSCRIPTIONAL REGULATOR WHID-RELATED"/>
    <property type="match status" value="1"/>
</dbReference>
<evidence type="ECO:0000256" key="10">
    <source>
        <dbReference type="ARBA" id="ARBA00023157"/>
    </source>
</evidence>
<dbReference type="InterPro" id="IPR034768">
    <property type="entry name" value="4FE4S_WBL"/>
</dbReference>
<keyword evidence="7 12" id="KW-0411">Iron-sulfur</keyword>
<keyword evidence="9 12" id="KW-0238">DNA-binding</keyword>
<evidence type="ECO:0000256" key="11">
    <source>
        <dbReference type="ARBA" id="ARBA00023163"/>
    </source>
</evidence>
<accession>A0A2S2C3R0</accession>
<keyword evidence="8 12" id="KW-0805">Transcription regulation</keyword>
<dbReference type="GO" id="GO:0003677">
    <property type="term" value="F:DNA binding"/>
    <property type="evidence" value="ECO:0007669"/>
    <property type="project" value="UniProtKB-UniRule"/>
</dbReference>
<evidence type="ECO:0000256" key="3">
    <source>
        <dbReference type="ARBA" id="ARBA00022485"/>
    </source>
</evidence>
<gene>
    <name evidence="12" type="primary">whiB</name>
    <name evidence="15" type="ORF">CBI38_09325</name>
</gene>
<dbReference type="Pfam" id="PF02467">
    <property type="entry name" value="Whib"/>
    <property type="match status" value="1"/>
</dbReference>
<comment type="PTM">
    <text evidence="12">The Fe-S cluster can be nitrosylated by nitric oxide (NO).</text>
</comment>
<keyword evidence="4 12" id="KW-0963">Cytoplasm</keyword>
<name>A0A2S2C3R0_9NOCA</name>